<keyword evidence="4" id="KW-0812">Transmembrane</keyword>
<dbReference type="PROSITE" id="PS50887">
    <property type="entry name" value="GGDEF"/>
    <property type="match status" value="1"/>
</dbReference>
<organism evidence="7 8">
    <name type="scientific">Fulvimonas yonginensis</name>
    <dbReference type="NCBI Taxonomy" id="1495200"/>
    <lineage>
        <taxon>Bacteria</taxon>
        <taxon>Pseudomonadati</taxon>
        <taxon>Pseudomonadota</taxon>
        <taxon>Gammaproteobacteria</taxon>
        <taxon>Lysobacterales</taxon>
        <taxon>Rhodanobacteraceae</taxon>
        <taxon>Fulvimonas</taxon>
    </lineage>
</organism>
<dbReference type="SMART" id="SM00267">
    <property type="entry name" value="GGDEF"/>
    <property type="match status" value="1"/>
</dbReference>
<dbReference type="SUPFAM" id="SSF55073">
    <property type="entry name" value="Nucleotide cyclase"/>
    <property type="match status" value="1"/>
</dbReference>
<gene>
    <name evidence="7" type="ORF">WAT24_10295</name>
</gene>
<keyword evidence="5" id="KW-0732">Signal</keyword>
<reference evidence="7 8" key="1">
    <citation type="journal article" date="2014" name="Int. J. Syst. Evol. Microbiol.">
        <title>Fulvimonas yonginensis sp. nov., isolated from greenhouse soil, and emended description of the genus Fulvimonas.</title>
        <authorList>
            <person name="Ahn J.H."/>
            <person name="Kim S.J."/>
            <person name="Weon H.Y."/>
            <person name="Hong S.B."/>
            <person name="Seok S.J."/>
            <person name="Kwon S.W."/>
        </authorList>
    </citation>
    <scope>NUCLEOTIDE SEQUENCE [LARGE SCALE GENOMIC DNA]</scope>
    <source>
        <strain evidence="7 8">KACC 16952</strain>
    </source>
</reference>
<dbReference type="EC" id="2.7.7.65" evidence="1"/>
<dbReference type="InterPro" id="IPR043128">
    <property type="entry name" value="Rev_trsase/Diguanyl_cyclase"/>
</dbReference>
<dbReference type="PANTHER" id="PTHR45138">
    <property type="entry name" value="REGULATORY COMPONENTS OF SENSORY TRANSDUCTION SYSTEM"/>
    <property type="match status" value="1"/>
</dbReference>
<accession>A0ABU8JCW1</accession>
<dbReference type="EMBL" id="JBBBNY010000006">
    <property type="protein sequence ID" value="MEI7037145.1"/>
    <property type="molecule type" value="Genomic_DNA"/>
</dbReference>
<evidence type="ECO:0000256" key="3">
    <source>
        <dbReference type="SAM" id="Coils"/>
    </source>
</evidence>
<keyword evidence="4" id="KW-1133">Transmembrane helix</keyword>
<dbReference type="GO" id="GO:0052621">
    <property type="term" value="F:diguanylate cyclase activity"/>
    <property type="evidence" value="ECO:0007669"/>
    <property type="project" value="UniProtKB-EC"/>
</dbReference>
<keyword evidence="3" id="KW-0175">Coiled coil</keyword>
<feature type="transmembrane region" description="Helical" evidence="4">
    <location>
        <begin position="389"/>
        <end position="408"/>
    </location>
</feature>
<comment type="caution">
    <text evidence="7">The sequence shown here is derived from an EMBL/GenBank/DDBJ whole genome shotgun (WGS) entry which is preliminary data.</text>
</comment>
<dbReference type="InterPro" id="IPR029787">
    <property type="entry name" value="Nucleotide_cyclase"/>
</dbReference>
<keyword evidence="7" id="KW-0548">Nucleotidyltransferase</keyword>
<dbReference type="Gene3D" id="3.30.70.270">
    <property type="match status" value="1"/>
</dbReference>
<evidence type="ECO:0000313" key="8">
    <source>
        <dbReference type="Proteomes" id="UP001381174"/>
    </source>
</evidence>
<evidence type="ECO:0000256" key="1">
    <source>
        <dbReference type="ARBA" id="ARBA00012528"/>
    </source>
</evidence>
<proteinExistence type="predicted"/>
<dbReference type="PANTHER" id="PTHR45138:SF9">
    <property type="entry name" value="DIGUANYLATE CYCLASE DGCM-RELATED"/>
    <property type="match status" value="1"/>
</dbReference>
<dbReference type="Proteomes" id="UP001381174">
    <property type="component" value="Unassembled WGS sequence"/>
</dbReference>
<dbReference type="RefSeq" id="WP_336807771.1">
    <property type="nucleotide sequence ID" value="NZ_JBBBNY010000006.1"/>
</dbReference>
<feature type="signal peptide" evidence="5">
    <location>
        <begin position="1"/>
        <end position="19"/>
    </location>
</feature>
<protein>
    <recommendedName>
        <fullName evidence="1">diguanylate cyclase</fullName>
        <ecNumber evidence="1">2.7.7.65</ecNumber>
    </recommendedName>
</protein>
<comment type="catalytic activity">
    <reaction evidence="2">
        <text>2 GTP = 3',3'-c-di-GMP + 2 diphosphate</text>
        <dbReference type="Rhea" id="RHEA:24898"/>
        <dbReference type="ChEBI" id="CHEBI:33019"/>
        <dbReference type="ChEBI" id="CHEBI:37565"/>
        <dbReference type="ChEBI" id="CHEBI:58805"/>
        <dbReference type="EC" id="2.7.7.65"/>
    </reaction>
</comment>
<keyword evidence="4" id="KW-0472">Membrane</keyword>
<feature type="chain" id="PRO_5047456766" description="diguanylate cyclase" evidence="5">
    <location>
        <begin position="20"/>
        <end position="588"/>
    </location>
</feature>
<name>A0ABU8JCW1_9GAMM</name>
<feature type="domain" description="GGDEF" evidence="6">
    <location>
        <begin position="449"/>
        <end position="581"/>
    </location>
</feature>
<evidence type="ECO:0000313" key="7">
    <source>
        <dbReference type="EMBL" id="MEI7037145.1"/>
    </source>
</evidence>
<evidence type="ECO:0000256" key="2">
    <source>
        <dbReference type="ARBA" id="ARBA00034247"/>
    </source>
</evidence>
<dbReference type="Pfam" id="PF00990">
    <property type="entry name" value="GGDEF"/>
    <property type="match status" value="1"/>
</dbReference>
<dbReference type="InterPro" id="IPR050469">
    <property type="entry name" value="Diguanylate_Cyclase"/>
</dbReference>
<keyword evidence="8" id="KW-1185">Reference proteome</keyword>
<evidence type="ECO:0000259" key="6">
    <source>
        <dbReference type="PROSITE" id="PS50887"/>
    </source>
</evidence>
<sequence length="588" mass="64855">MHPPRPRLRVLLAAWVALAWPAAGQSRPAAPVDRAWILQQAERVKTSDNARFVELLHALEPVRSSLPLRQQWQLRYLEAWQVAYRGDYGKAEPLLDAVARGADDPTLRARAQATLVNILGIGRRYVKAFTLLSQLLEGLPRVREADTRFQVLAEASQFYTDAGQYDLASSYAEQLLAEATTPQEVCKGQFLALHALYRKQAVASLDPFVRGIAQCEAAGEKLFANGVRADLAGIHLRRQEGAQAESLLVGHYDEVLATGYRSFIAQFQSQLAQASLELGKLKPARRYALAAVAASIPGEYTESLVNAYKLLYEMERQQGHAAGALAYHEKYMAADKAYLDDVSAKALAYQMVRQQVQAKKAEVDALARQNKILQLQQALDRKAVEASRLYIAVLLLGLLVIGLWLLRLKRSQLRFMRMAQCDSLTGIYNRKHFMVEAEQALGHAQRTRKSACLLLIDLDHFKLTNDTYGHAVGDQVLRRAVMACQEHVRPSDVFGRLGGEEFGVLLPDCGFDCGVEHAEVLRRAIAALSEDADPGVPVSASFGLACTGESGYDLRQLLVDADHALYRAKRAGRNCVVAGKAGESLVVA</sequence>
<dbReference type="NCBIfam" id="TIGR00254">
    <property type="entry name" value="GGDEF"/>
    <property type="match status" value="1"/>
</dbReference>
<dbReference type="InterPro" id="IPR000160">
    <property type="entry name" value="GGDEF_dom"/>
</dbReference>
<evidence type="ECO:0000256" key="4">
    <source>
        <dbReference type="SAM" id="Phobius"/>
    </source>
</evidence>
<dbReference type="CDD" id="cd01949">
    <property type="entry name" value="GGDEF"/>
    <property type="match status" value="1"/>
</dbReference>
<feature type="coiled-coil region" evidence="3">
    <location>
        <begin position="349"/>
        <end position="376"/>
    </location>
</feature>
<evidence type="ECO:0000256" key="5">
    <source>
        <dbReference type="SAM" id="SignalP"/>
    </source>
</evidence>
<keyword evidence="7" id="KW-0808">Transferase</keyword>